<dbReference type="EMBL" id="MVBN01000002">
    <property type="protein sequence ID" value="OOK80881.1"/>
    <property type="molecule type" value="Genomic_DNA"/>
</dbReference>
<dbReference type="Proteomes" id="UP000188532">
    <property type="component" value="Unassembled WGS sequence"/>
</dbReference>
<name>A0A1V3XQV1_MYCKA</name>
<feature type="compositionally biased region" description="Basic residues" evidence="1">
    <location>
        <begin position="79"/>
        <end position="88"/>
    </location>
</feature>
<reference evidence="2 3" key="1">
    <citation type="submission" date="2017-02" db="EMBL/GenBank/DDBJ databases">
        <title>Complete genome sequences of Mycobacterium kansasii strains isolated from rhesus macaques.</title>
        <authorList>
            <person name="Panda A."/>
            <person name="Nagaraj S."/>
            <person name="Zhao X."/>
            <person name="Tettelin H."/>
            <person name="Detolla L.J."/>
        </authorList>
    </citation>
    <scope>NUCLEOTIDE SEQUENCE [LARGE SCALE GENOMIC DNA]</scope>
    <source>
        <strain evidence="2 3">11-3469</strain>
    </source>
</reference>
<sequence>MSEISPLHLVLGDEELLVERAVGEILRSARQRAGAGAGPGADDVPINRLRAGDVSTYELAELLSPRCSPTSGLSCWRPPQRRARMPSR</sequence>
<proteinExistence type="predicted"/>
<comment type="caution">
    <text evidence="2">The sequence shown here is derived from an EMBL/GenBank/DDBJ whole genome shotgun (WGS) entry which is preliminary data.</text>
</comment>
<gene>
    <name evidence="2" type="ORF">BZL29_1778</name>
</gene>
<feature type="region of interest" description="Disordered" evidence="1">
    <location>
        <begin position="66"/>
        <end position="88"/>
    </location>
</feature>
<protein>
    <submittedName>
        <fullName evidence="2">Putative DNA polymerase III delta subunit domain protein</fullName>
    </submittedName>
</protein>
<evidence type="ECO:0000256" key="1">
    <source>
        <dbReference type="SAM" id="MobiDB-lite"/>
    </source>
</evidence>
<dbReference type="AlphaFoldDB" id="A0A1V3XQV1"/>
<accession>A0A1V3XQV1</accession>
<evidence type="ECO:0000313" key="2">
    <source>
        <dbReference type="EMBL" id="OOK80881.1"/>
    </source>
</evidence>
<organism evidence="2 3">
    <name type="scientific">Mycobacterium kansasii</name>
    <dbReference type="NCBI Taxonomy" id="1768"/>
    <lineage>
        <taxon>Bacteria</taxon>
        <taxon>Bacillati</taxon>
        <taxon>Actinomycetota</taxon>
        <taxon>Actinomycetes</taxon>
        <taxon>Mycobacteriales</taxon>
        <taxon>Mycobacteriaceae</taxon>
        <taxon>Mycobacterium</taxon>
    </lineage>
</organism>
<evidence type="ECO:0000313" key="3">
    <source>
        <dbReference type="Proteomes" id="UP000188532"/>
    </source>
</evidence>